<gene>
    <name evidence="1" type="primary">RPS4</name>
    <name evidence="1" type="ORF">T12_1800</name>
</gene>
<dbReference type="InterPro" id="IPR036986">
    <property type="entry name" value="S4_RNA-bd_sf"/>
</dbReference>
<sequence>MQRHVMVDGKVRTDKTYPAGMKRQSSSFARFVPSSLGRKAFLS</sequence>
<keyword evidence="1" id="KW-0689">Ribosomal protein</keyword>
<dbReference type="Proteomes" id="UP000054783">
    <property type="component" value="Unassembled WGS sequence"/>
</dbReference>
<keyword evidence="2" id="KW-1185">Reference proteome</keyword>
<proteinExistence type="predicted"/>
<dbReference type="GO" id="GO:0005840">
    <property type="term" value="C:ribosome"/>
    <property type="evidence" value="ECO:0007669"/>
    <property type="project" value="UniProtKB-KW"/>
</dbReference>
<comment type="caution">
    <text evidence="1">The sequence shown here is derived from an EMBL/GenBank/DDBJ whole genome shotgun (WGS) entry which is preliminary data.</text>
</comment>
<evidence type="ECO:0000313" key="1">
    <source>
        <dbReference type="EMBL" id="KRX93505.1"/>
    </source>
</evidence>
<organism evidence="1 2">
    <name type="scientific">Trichinella patagoniensis</name>
    <dbReference type="NCBI Taxonomy" id="990121"/>
    <lineage>
        <taxon>Eukaryota</taxon>
        <taxon>Metazoa</taxon>
        <taxon>Ecdysozoa</taxon>
        <taxon>Nematoda</taxon>
        <taxon>Enoplea</taxon>
        <taxon>Dorylaimia</taxon>
        <taxon>Trichinellida</taxon>
        <taxon>Trichinellidae</taxon>
        <taxon>Trichinella</taxon>
    </lineage>
</organism>
<dbReference type="EMBL" id="JYDQ01004524">
    <property type="protein sequence ID" value="KRX93505.1"/>
    <property type="molecule type" value="Genomic_DNA"/>
</dbReference>
<protein>
    <submittedName>
        <fullName evidence="1">40S ribosomal protein S4</fullName>
    </submittedName>
</protein>
<accession>A0A0V0XZG2</accession>
<evidence type="ECO:0000313" key="2">
    <source>
        <dbReference type="Proteomes" id="UP000054783"/>
    </source>
</evidence>
<name>A0A0V0XZG2_9BILA</name>
<reference evidence="1 2" key="1">
    <citation type="submission" date="2015-01" db="EMBL/GenBank/DDBJ databases">
        <title>Evolution of Trichinella species and genotypes.</title>
        <authorList>
            <person name="Korhonen P.K."/>
            <person name="Edoardo P."/>
            <person name="Giuseppe L.R."/>
            <person name="Gasser R.B."/>
        </authorList>
    </citation>
    <scope>NUCLEOTIDE SEQUENCE [LARGE SCALE GENOMIC DNA]</scope>
    <source>
        <strain evidence="1">ISS2496</strain>
    </source>
</reference>
<dbReference type="Gene3D" id="3.10.290.10">
    <property type="entry name" value="RNA-binding S4 domain"/>
    <property type="match status" value="1"/>
</dbReference>
<keyword evidence="1" id="KW-0687">Ribonucleoprotein</keyword>
<dbReference type="GO" id="GO:0003723">
    <property type="term" value="F:RNA binding"/>
    <property type="evidence" value="ECO:0007669"/>
    <property type="project" value="InterPro"/>
</dbReference>
<dbReference type="AlphaFoldDB" id="A0A0V0XZG2"/>